<proteinExistence type="predicted"/>
<dbReference type="RefSeq" id="WP_007062893.1">
    <property type="nucleotide sequence ID" value="NZ_ACVI01000086.1"/>
</dbReference>
<dbReference type="KEGG" id="cck:Ccar_10910"/>
<dbReference type="OrthoDB" id="9792569at2"/>
<dbReference type="EMBL" id="ACVI01000086">
    <property type="protein sequence ID" value="EET85525.1"/>
    <property type="molecule type" value="Genomic_DNA"/>
</dbReference>
<dbReference type="GO" id="GO:0046872">
    <property type="term" value="F:metal ion binding"/>
    <property type="evidence" value="ECO:0007669"/>
    <property type="project" value="InterPro"/>
</dbReference>
<dbReference type="InterPro" id="IPR003251">
    <property type="entry name" value="Rr_diiron-bd_dom"/>
</dbReference>
<evidence type="ECO:0000313" key="2">
    <source>
        <dbReference type="EMBL" id="EET85525.1"/>
    </source>
</evidence>
<accession>C6PYZ1</accession>
<dbReference type="Proteomes" id="UP000004198">
    <property type="component" value="Unassembled WGS sequence"/>
</dbReference>
<comment type="caution">
    <text evidence="2">The sequence shown here is derived from an EMBL/GenBank/DDBJ whole genome shotgun (WGS) entry which is preliminary data.</text>
</comment>
<dbReference type="InterPro" id="IPR012347">
    <property type="entry name" value="Ferritin-like"/>
</dbReference>
<dbReference type="SUPFAM" id="SSF47240">
    <property type="entry name" value="Ferritin-like"/>
    <property type="match status" value="1"/>
</dbReference>
<dbReference type="PANTHER" id="PTHR33531:SF7">
    <property type="entry name" value="HYPOTHETICAL MEMBRANE PROTEIN, CONSERVED"/>
    <property type="match status" value="1"/>
</dbReference>
<name>C6PYZ1_9CLOT</name>
<dbReference type="AlphaFoldDB" id="C6PYZ1"/>
<dbReference type="InterPro" id="IPR009078">
    <property type="entry name" value="Ferritin-like_SF"/>
</dbReference>
<dbReference type="GO" id="GO:0016491">
    <property type="term" value="F:oxidoreductase activity"/>
    <property type="evidence" value="ECO:0007669"/>
    <property type="project" value="InterPro"/>
</dbReference>
<reference evidence="2 3" key="1">
    <citation type="submission" date="2009-06" db="EMBL/GenBank/DDBJ databases">
        <title>The draft genome of Clostridium carboxidivorans P7.</title>
        <authorList>
            <consortium name="US DOE Joint Genome Institute (JGI-PGF)"/>
            <person name="Lucas S."/>
            <person name="Copeland A."/>
            <person name="Lapidus A."/>
            <person name="Glavina del Rio T."/>
            <person name="Tice H."/>
            <person name="Bruce D."/>
            <person name="Goodwin L."/>
            <person name="Pitluck S."/>
            <person name="Larimer F."/>
            <person name="Land M.L."/>
            <person name="Hauser L."/>
            <person name="Hemme C.L."/>
        </authorList>
    </citation>
    <scope>NUCLEOTIDE SEQUENCE [LARGE SCALE GENOMIC DNA]</scope>
    <source>
        <strain evidence="2 3">P7</strain>
    </source>
</reference>
<gene>
    <name evidence="2" type="ORF">CcarbDRAFT_4008</name>
</gene>
<evidence type="ECO:0000259" key="1">
    <source>
        <dbReference type="Pfam" id="PF02915"/>
    </source>
</evidence>
<keyword evidence="3" id="KW-1185">Reference proteome</keyword>
<dbReference type="PANTHER" id="PTHR33531">
    <property type="entry name" value="RUBRERYTHRIN SUBFAMILY"/>
    <property type="match status" value="1"/>
</dbReference>
<evidence type="ECO:0000313" key="3">
    <source>
        <dbReference type="Proteomes" id="UP000004198"/>
    </source>
</evidence>
<dbReference type="PATRIC" id="fig|536227.13.peg.2284"/>
<dbReference type="Pfam" id="PF02915">
    <property type="entry name" value="Rubrerythrin"/>
    <property type="match status" value="1"/>
</dbReference>
<dbReference type="STRING" id="536227.Ccar_10910"/>
<sequence>MNSFEFAINMELDGEKYYMEQAEINKGNELNAIFIRLAKDEKNHAKIFQNKLNKLSYELKDNNTLSEFKDVFKGIGDFKNEIKKIPNQLDLYRNALEKEKQSIELYKKFLSETTDDKEKKIFEYLIKEEEDHFAILDELVLLINHADEWVESAEFGIREEF</sequence>
<protein>
    <submittedName>
        <fullName evidence="2">Rubrerythrin</fullName>
    </submittedName>
</protein>
<dbReference type="Gene3D" id="1.20.1260.10">
    <property type="match status" value="1"/>
</dbReference>
<feature type="domain" description="Rubrerythrin diiron-binding" evidence="1">
    <location>
        <begin position="5"/>
        <end position="139"/>
    </location>
</feature>
<organism evidence="2 3">
    <name type="scientific">Clostridium carboxidivorans P7</name>
    <dbReference type="NCBI Taxonomy" id="536227"/>
    <lineage>
        <taxon>Bacteria</taxon>
        <taxon>Bacillati</taxon>
        <taxon>Bacillota</taxon>
        <taxon>Clostridia</taxon>
        <taxon>Eubacteriales</taxon>
        <taxon>Clostridiaceae</taxon>
        <taxon>Clostridium</taxon>
    </lineage>
</organism>
<dbReference type="eggNOG" id="COG1633">
    <property type="taxonomic scope" value="Bacteria"/>
</dbReference>
<dbReference type="CDD" id="cd01045">
    <property type="entry name" value="Ferritin_like_AB"/>
    <property type="match status" value="1"/>
</dbReference>